<gene>
    <name evidence="2" type="ORF">PAXRUDRAFT_161940</name>
</gene>
<feature type="compositionally biased region" description="Acidic residues" evidence="1">
    <location>
        <begin position="108"/>
        <end position="117"/>
    </location>
</feature>
<feature type="compositionally biased region" description="Basic and acidic residues" evidence="1">
    <location>
        <begin position="273"/>
        <end position="290"/>
    </location>
</feature>
<evidence type="ECO:0000313" key="2">
    <source>
        <dbReference type="EMBL" id="KIK79200.1"/>
    </source>
</evidence>
<feature type="region of interest" description="Disordered" evidence="1">
    <location>
        <begin position="385"/>
        <end position="488"/>
    </location>
</feature>
<evidence type="ECO:0000256" key="1">
    <source>
        <dbReference type="SAM" id="MobiDB-lite"/>
    </source>
</evidence>
<keyword evidence="3" id="KW-1185">Reference proteome</keyword>
<dbReference type="OrthoDB" id="2692879at2759"/>
<feature type="region of interest" description="Disordered" evidence="1">
    <location>
        <begin position="249"/>
        <end position="373"/>
    </location>
</feature>
<accession>A0A0D0DLH4</accession>
<protein>
    <submittedName>
        <fullName evidence="2">Uncharacterized protein</fullName>
    </submittedName>
</protein>
<feature type="compositionally biased region" description="Basic and acidic residues" evidence="1">
    <location>
        <begin position="464"/>
        <end position="479"/>
    </location>
</feature>
<reference evidence="2 3" key="1">
    <citation type="submission" date="2014-04" db="EMBL/GenBank/DDBJ databases">
        <authorList>
            <consortium name="DOE Joint Genome Institute"/>
            <person name="Kuo A."/>
            <person name="Kohler A."/>
            <person name="Jargeat P."/>
            <person name="Nagy L.G."/>
            <person name="Floudas D."/>
            <person name="Copeland A."/>
            <person name="Barry K.W."/>
            <person name="Cichocki N."/>
            <person name="Veneault-Fourrey C."/>
            <person name="LaButti K."/>
            <person name="Lindquist E.A."/>
            <person name="Lipzen A."/>
            <person name="Lundell T."/>
            <person name="Morin E."/>
            <person name="Murat C."/>
            <person name="Sun H."/>
            <person name="Tunlid A."/>
            <person name="Henrissat B."/>
            <person name="Grigoriev I.V."/>
            <person name="Hibbett D.S."/>
            <person name="Martin F."/>
            <person name="Nordberg H.P."/>
            <person name="Cantor M.N."/>
            <person name="Hua S.X."/>
        </authorList>
    </citation>
    <scope>NUCLEOTIDE SEQUENCE [LARGE SCALE GENOMIC DNA]</scope>
    <source>
        <strain evidence="2 3">Ve08.2h10</strain>
    </source>
</reference>
<reference evidence="3" key="2">
    <citation type="submission" date="2015-01" db="EMBL/GenBank/DDBJ databases">
        <title>Evolutionary Origins and Diversification of the Mycorrhizal Mutualists.</title>
        <authorList>
            <consortium name="DOE Joint Genome Institute"/>
            <consortium name="Mycorrhizal Genomics Consortium"/>
            <person name="Kohler A."/>
            <person name="Kuo A."/>
            <person name="Nagy L.G."/>
            <person name="Floudas D."/>
            <person name="Copeland A."/>
            <person name="Barry K.W."/>
            <person name="Cichocki N."/>
            <person name="Veneault-Fourrey C."/>
            <person name="LaButti K."/>
            <person name="Lindquist E.A."/>
            <person name="Lipzen A."/>
            <person name="Lundell T."/>
            <person name="Morin E."/>
            <person name="Murat C."/>
            <person name="Riley R."/>
            <person name="Ohm R."/>
            <person name="Sun H."/>
            <person name="Tunlid A."/>
            <person name="Henrissat B."/>
            <person name="Grigoriev I.V."/>
            <person name="Hibbett D.S."/>
            <person name="Martin F."/>
        </authorList>
    </citation>
    <scope>NUCLEOTIDE SEQUENCE [LARGE SCALE GENOMIC DNA]</scope>
    <source>
        <strain evidence="3">Ve08.2h10</strain>
    </source>
</reference>
<feature type="compositionally biased region" description="Polar residues" evidence="1">
    <location>
        <begin position="339"/>
        <end position="363"/>
    </location>
</feature>
<dbReference type="InParanoid" id="A0A0D0DLH4"/>
<dbReference type="HOGENOM" id="CLU_687161_0_0_1"/>
<feature type="region of interest" description="Disordered" evidence="1">
    <location>
        <begin position="101"/>
        <end position="135"/>
    </location>
</feature>
<organism evidence="2 3">
    <name type="scientific">Paxillus rubicundulus Ve08.2h10</name>
    <dbReference type="NCBI Taxonomy" id="930991"/>
    <lineage>
        <taxon>Eukaryota</taxon>
        <taxon>Fungi</taxon>
        <taxon>Dikarya</taxon>
        <taxon>Basidiomycota</taxon>
        <taxon>Agaricomycotina</taxon>
        <taxon>Agaricomycetes</taxon>
        <taxon>Agaricomycetidae</taxon>
        <taxon>Boletales</taxon>
        <taxon>Paxilineae</taxon>
        <taxon>Paxillaceae</taxon>
        <taxon>Paxillus</taxon>
    </lineage>
</organism>
<dbReference type="EMBL" id="KN826350">
    <property type="protein sequence ID" value="KIK79200.1"/>
    <property type="molecule type" value="Genomic_DNA"/>
</dbReference>
<feature type="compositionally biased region" description="Polar residues" evidence="1">
    <location>
        <begin position="402"/>
        <end position="427"/>
    </location>
</feature>
<evidence type="ECO:0000313" key="3">
    <source>
        <dbReference type="Proteomes" id="UP000054538"/>
    </source>
</evidence>
<dbReference type="AlphaFoldDB" id="A0A0D0DLH4"/>
<proteinExistence type="predicted"/>
<name>A0A0D0DLH4_9AGAM</name>
<dbReference type="Proteomes" id="UP000054538">
    <property type="component" value="Unassembled WGS sequence"/>
</dbReference>
<sequence length="488" mass="54081">MCEKWDEAKNTAAKWNLDCAPPNEVKARTAARYGRKVFPEFVQEMWQACGMQVVIMVGWKQEDGNTVTAIGDFNDEIADGEKFQGGHKISAAWDKYISTHFEPAGEPNTDDADSEEESNPKQKQKHKRADPTTQVTQYTRGTSIIGLRVSDCPLPLIALSESFVLTYHGSRSACAHPKAVAPFKKLPQFINAMVGSEHLPPDFQFSGNPSHMKTSEVLQFLQFIQAHQKEHPDSIFKFHHWIDENGDLQESMEDENDAKSQNEDSIEAPSSTSHKEQQTRGKGKGKEKNKGKAPAENVGGVQDIGNMQPIGQVAAKNAERPQPRQKGATKHKAPVPSRQAIQSTATMQISATSQPSKMPTKMSTKIPKDKCTLKKVDPVMVPVLGSEQESDSDHNNKCYYLSQRSATSHPNNGSTMHQTSVATSSTPVDPPKNKATGVETKELGIRQSLRPRQMPLLADADIETPEKKTLRKCQIHDPKSSPVKRQRK</sequence>